<reference evidence="2 3" key="1">
    <citation type="submission" date="2018-06" db="EMBL/GenBank/DDBJ databases">
        <title>Marinomonas sp. YLB-05 draft genome sequence.</title>
        <authorList>
            <person name="Yu L."/>
            <person name="Tang X."/>
        </authorList>
    </citation>
    <scope>NUCLEOTIDE SEQUENCE [LARGE SCALE GENOMIC DNA]</scope>
    <source>
        <strain evidence="2 3">YLB-05</strain>
    </source>
</reference>
<comment type="caution">
    <text evidence="2">The sequence shown here is derived from an EMBL/GenBank/DDBJ whole genome shotgun (WGS) entry which is preliminary data.</text>
</comment>
<dbReference type="Proteomes" id="UP000254326">
    <property type="component" value="Unassembled WGS sequence"/>
</dbReference>
<name>A0A370U7F4_9GAMM</name>
<evidence type="ECO:0000313" key="2">
    <source>
        <dbReference type="EMBL" id="RDL43719.1"/>
    </source>
</evidence>
<dbReference type="OrthoDB" id="5830125at2"/>
<evidence type="ECO:0000256" key="1">
    <source>
        <dbReference type="SAM" id="Coils"/>
    </source>
</evidence>
<keyword evidence="1" id="KW-0175">Coiled coil</keyword>
<accession>A0A370U7F4</accession>
<evidence type="ECO:0000313" key="3">
    <source>
        <dbReference type="Proteomes" id="UP000254326"/>
    </source>
</evidence>
<feature type="coiled-coil region" evidence="1">
    <location>
        <begin position="6"/>
        <end position="33"/>
    </location>
</feature>
<dbReference type="RefSeq" id="WP_115468637.1">
    <property type="nucleotide sequence ID" value="NZ_QKRA01000006.1"/>
</dbReference>
<proteinExistence type="predicted"/>
<protein>
    <submittedName>
        <fullName evidence="2">Uncharacterized protein</fullName>
    </submittedName>
</protein>
<gene>
    <name evidence="2" type="ORF">DN730_13310</name>
</gene>
<dbReference type="EMBL" id="QKRA01000006">
    <property type="protein sequence ID" value="RDL43719.1"/>
    <property type="molecule type" value="Genomic_DNA"/>
</dbReference>
<keyword evidence="3" id="KW-1185">Reference proteome</keyword>
<dbReference type="AlphaFoldDB" id="A0A370U7F4"/>
<sequence length="180" mass="19758">MEKVGQQSVLNDLVELKRQADQTEQKLNSEKSAGLIGDVSAVTGNAARGMRTERAAFFFTGESGAAYIHIKTPLKPTVDNVMYHFTLTGYCYGESRDVSNTFAGFCYGPNDTLISVGGSGTHDANGVPHSYISSDGYVTLRMHFTNTYFLNLVLDSIYLDGGRVFREGDFEIIRSTQESI</sequence>
<organism evidence="2 3">
    <name type="scientific">Marinomonas piezotolerans</name>
    <dbReference type="NCBI Taxonomy" id="2213058"/>
    <lineage>
        <taxon>Bacteria</taxon>
        <taxon>Pseudomonadati</taxon>
        <taxon>Pseudomonadota</taxon>
        <taxon>Gammaproteobacteria</taxon>
        <taxon>Oceanospirillales</taxon>
        <taxon>Oceanospirillaceae</taxon>
        <taxon>Marinomonas</taxon>
    </lineage>
</organism>